<feature type="compositionally biased region" description="Acidic residues" evidence="3">
    <location>
        <begin position="211"/>
        <end position="222"/>
    </location>
</feature>
<comment type="caution">
    <text evidence="2">Lacks conserved residue(s) required for the propagation of feature annotation.</text>
</comment>
<feature type="region of interest" description="Disordered" evidence="3">
    <location>
        <begin position="278"/>
        <end position="303"/>
    </location>
</feature>
<dbReference type="PROSITE" id="PS51667">
    <property type="entry name" value="WRC"/>
    <property type="match status" value="1"/>
</dbReference>
<proteinExistence type="predicted"/>
<feature type="compositionally biased region" description="Basic and acidic residues" evidence="3">
    <location>
        <begin position="66"/>
        <end position="78"/>
    </location>
</feature>
<feature type="region of interest" description="Disordered" evidence="3">
    <location>
        <begin position="47"/>
        <end position="78"/>
    </location>
</feature>
<feature type="region of interest" description="Disordered" evidence="3">
    <location>
        <begin position="1"/>
        <end position="35"/>
    </location>
</feature>
<dbReference type="PANTHER" id="PTHR34122:SF1">
    <property type="entry name" value="EXPRESSED PROTEIN"/>
    <property type="match status" value="1"/>
</dbReference>
<feature type="compositionally biased region" description="Low complexity" evidence="3">
    <location>
        <begin position="18"/>
        <end position="35"/>
    </location>
</feature>
<protein>
    <recommendedName>
        <fullName evidence="4">WRC domain-containing protein</fullName>
    </recommendedName>
</protein>
<feature type="region of interest" description="Disordered" evidence="3">
    <location>
        <begin position="197"/>
        <end position="227"/>
    </location>
</feature>
<dbReference type="PANTHER" id="PTHR34122">
    <property type="entry name" value="EXPRESSED PROTEIN-RELATED"/>
    <property type="match status" value="1"/>
</dbReference>
<evidence type="ECO:0000256" key="2">
    <source>
        <dbReference type="PROSITE-ProRule" id="PRU01002"/>
    </source>
</evidence>
<keyword evidence="1" id="KW-0539">Nucleus</keyword>
<sequence length="341" mass="38679">MRIRKRWPPPPLPPSPPDLQSSTLQPLPSSESPPLHHCRCCNDLSIDDDNNNLTPRRDSPNQSLRSPKENEDRRRPDLEVVAVSKTNGWICSNSDVVDEKSTYCMRLSVHQDQPIGIGQDEATVEEKRFIQINRRIGYNPSVESSAASTISSSPSHQEHWCEEDKVFPVKKRRVRFRSKARDATILMDIADRKKMTVRERRKSDKKWVGDNDVEDEEEDDIEKDSAKKRGINRGGKIMEGSRCSRMNGRGWRCCQPTLVGYSLCEHHLGKGKLRSMNSVRRRTTEAKINSTKKDDDDNGNEKGLMVVARGRKRNGFLKARSISSLLDQTAPSPPSPPTVTL</sequence>
<evidence type="ECO:0000256" key="1">
    <source>
        <dbReference type="ARBA" id="ARBA00023242"/>
    </source>
</evidence>
<gene>
    <name evidence="5" type="ORF">Din_005705</name>
</gene>
<feature type="compositionally biased region" description="Basic and acidic residues" evidence="3">
    <location>
        <begin position="197"/>
        <end position="209"/>
    </location>
</feature>
<feature type="compositionally biased region" description="Pro residues" evidence="3">
    <location>
        <begin position="8"/>
        <end position="17"/>
    </location>
</feature>
<name>A0A5B6YWM9_DAVIN</name>
<dbReference type="InterPro" id="IPR014977">
    <property type="entry name" value="WRC_dom"/>
</dbReference>
<dbReference type="EMBL" id="GHES01005705">
    <property type="protein sequence ID" value="MPA36264.1"/>
    <property type="molecule type" value="Transcribed_RNA"/>
</dbReference>
<dbReference type="AlphaFoldDB" id="A0A5B6YWM9"/>
<evidence type="ECO:0000313" key="5">
    <source>
        <dbReference type="EMBL" id="MPA36264.1"/>
    </source>
</evidence>
<accession>A0A5B6YWM9</accession>
<feature type="domain" description="WRC" evidence="4">
    <location>
        <begin position="237"/>
        <end position="281"/>
    </location>
</feature>
<organism evidence="5">
    <name type="scientific">Davidia involucrata</name>
    <name type="common">Dove tree</name>
    <dbReference type="NCBI Taxonomy" id="16924"/>
    <lineage>
        <taxon>Eukaryota</taxon>
        <taxon>Viridiplantae</taxon>
        <taxon>Streptophyta</taxon>
        <taxon>Embryophyta</taxon>
        <taxon>Tracheophyta</taxon>
        <taxon>Spermatophyta</taxon>
        <taxon>Magnoliopsida</taxon>
        <taxon>eudicotyledons</taxon>
        <taxon>Gunneridae</taxon>
        <taxon>Pentapetalae</taxon>
        <taxon>asterids</taxon>
        <taxon>Cornales</taxon>
        <taxon>Nyssaceae</taxon>
        <taxon>Davidia</taxon>
    </lineage>
</organism>
<dbReference type="Pfam" id="PF08879">
    <property type="entry name" value="WRC"/>
    <property type="match status" value="1"/>
</dbReference>
<evidence type="ECO:0000259" key="4">
    <source>
        <dbReference type="PROSITE" id="PS51667"/>
    </source>
</evidence>
<evidence type="ECO:0000256" key="3">
    <source>
        <dbReference type="SAM" id="MobiDB-lite"/>
    </source>
</evidence>
<reference evidence="5" key="1">
    <citation type="submission" date="2019-08" db="EMBL/GenBank/DDBJ databases">
        <title>Reference gene set and small RNA set construction with multiple tissues from Davidia involucrata Baill.</title>
        <authorList>
            <person name="Yang H."/>
            <person name="Zhou C."/>
            <person name="Li G."/>
            <person name="Wang J."/>
            <person name="Gao P."/>
            <person name="Wang M."/>
            <person name="Wang R."/>
            <person name="Zhao Y."/>
        </authorList>
    </citation>
    <scope>NUCLEOTIDE SEQUENCE</scope>
    <source>
        <tissue evidence="5">Mixed with DoveR01_LX</tissue>
    </source>
</reference>